<dbReference type="EMBL" id="JALJOU010000089">
    <property type="protein sequence ID" value="KAK9822234.1"/>
    <property type="molecule type" value="Genomic_DNA"/>
</dbReference>
<name>A0AAW1QL80_9CHLO</name>
<accession>A0AAW1QL80</accession>
<comment type="caution">
    <text evidence="2">The sequence shown here is derived from an EMBL/GenBank/DDBJ whole genome shotgun (WGS) entry which is preliminary data.</text>
</comment>
<feature type="region of interest" description="Disordered" evidence="1">
    <location>
        <begin position="569"/>
        <end position="589"/>
    </location>
</feature>
<proteinExistence type="predicted"/>
<dbReference type="Proteomes" id="UP001445335">
    <property type="component" value="Unassembled WGS sequence"/>
</dbReference>
<reference evidence="2 3" key="1">
    <citation type="journal article" date="2024" name="Nat. Commun.">
        <title>Phylogenomics reveals the evolutionary origins of lichenization in chlorophyte algae.</title>
        <authorList>
            <person name="Puginier C."/>
            <person name="Libourel C."/>
            <person name="Otte J."/>
            <person name="Skaloud P."/>
            <person name="Haon M."/>
            <person name="Grisel S."/>
            <person name="Petersen M."/>
            <person name="Berrin J.G."/>
            <person name="Delaux P.M."/>
            <person name="Dal Grande F."/>
            <person name="Keller J."/>
        </authorList>
    </citation>
    <scope>NUCLEOTIDE SEQUENCE [LARGE SCALE GENOMIC DNA]</scope>
    <source>
        <strain evidence="2 3">SAG 245.80</strain>
    </source>
</reference>
<evidence type="ECO:0000313" key="3">
    <source>
        <dbReference type="Proteomes" id="UP001445335"/>
    </source>
</evidence>
<dbReference type="PANTHER" id="PTHR37203">
    <property type="match status" value="1"/>
</dbReference>
<sequence length="1197" mass="123162">MEVAQGWALAVANSTSTVHVEFFGWQRPGEKILSFCLTSFSVDPRSGGDSADSAAYHCLGLAFVPSVEPCGFWVAVLFAATVPSAEAETHIVNLAVYKQTVHSPTPVEQVWEVRNLHPSTALLASVPAGGAYACGGVLALGTAGACVYGTTNGEPLHALAWDAPARPPVALAVLAPNRWLVGDDQGGLHMLDLGRCTCCLSRARLVLHCAHHPRCQFRRAAGAAAAEGWVALACSRRTSPATALCLLRGEGPNAGAALLFLGSHGGDSQLLLAPAAACADDAAAAAAAAEQPWQVVEPGFIESTAPAHDVLVVDGGEGSERVLLACGLAPCGTLRCGRLGVQLVPSICGTEVFPGRPRLLPAKAAWGDEHDAFLALSSEAGRRTAVLDVRGTHFCPADLPALDLGSATLALAAAPGGWLVQATAQEVRTLAVPGSARAGEAAGAAAGAAPAATWRAPAPLLSAAGVAAGEPRGACTEAGALREGLRLLDRVCYQVGVAGVDVICHVGARAGVSAAVYALAEEGLILRATPRCALAETANVPLDYHKQAWMPRETILMLTENDASGAGGAAGSLGWDGDDAEASPTPSATAAAGRFRQDAWAAAEDAVRRFHRSISVCEERLATADLPARGCVTALDAQDGGCVVAGEFLGALTVLHASPARRTLQAVCASQPSDAGVARTAAAQPGRMLISAGGGGLALLAQPAPGRAWGVVRGNAAHADLMARMGRPVGEHPELDVVGIRAPDGAIVPPIRPLLGAELEAGAEWPRDVTRLRRAPPSLRFEGLAEVTSSAEAGPGDAAEHAAAHAAPGRPCLPARVVYATAGGTVGLAEALRVPSGVAALLRDSPVAVQRGRSCVDRGRLLQALGRLPGELAGCWTADFAERYEEAAALEPLTPPHAAADVDSELWAVLDLCSDDELEEVHGVLFGVSPLSPVVKSLVADNEPAAVALRGRAALMHRLEARFRFLAADSSAVLRGHRPSYREALLYLRDHLSIKCPGGLATEDLETEIFLHLLQRNAAGVGDARTDASASAAHSDGRPLRRVRAQRSGWAGQLTAPLALGGAELLPALAKLGGALTVGRLRTATLRRLGSALLVQSARHEAALALLCRGGARGVVCALERRAAVQVAQHSVATAAARYGAARSALGLLGPLAWAWLGADLALRALGTDYCRVVRAVFALAQVRLLRTNGFTHPAMA</sequence>
<dbReference type="Gene3D" id="2.130.10.10">
    <property type="entry name" value="YVTN repeat-like/Quinoprotein amine dehydrogenase"/>
    <property type="match status" value="2"/>
</dbReference>
<evidence type="ECO:0000313" key="2">
    <source>
        <dbReference type="EMBL" id="KAK9822234.1"/>
    </source>
</evidence>
<dbReference type="PANTHER" id="PTHR37203:SF3">
    <property type="entry name" value="SLR0975 PROTEIN"/>
    <property type="match status" value="1"/>
</dbReference>
<dbReference type="AlphaFoldDB" id="A0AAW1QL80"/>
<keyword evidence="3" id="KW-1185">Reference proteome</keyword>
<organism evidence="2 3">
    <name type="scientific">Elliptochloris bilobata</name>
    <dbReference type="NCBI Taxonomy" id="381761"/>
    <lineage>
        <taxon>Eukaryota</taxon>
        <taxon>Viridiplantae</taxon>
        <taxon>Chlorophyta</taxon>
        <taxon>core chlorophytes</taxon>
        <taxon>Trebouxiophyceae</taxon>
        <taxon>Trebouxiophyceae incertae sedis</taxon>
        <taxon>Elliptochloris clade</taxon>
        <taxon>Elliptochloris</taxon>
    </lineage>
</organism>
<gene>
    <name evidence="2" type="ORF">WJX81_003153</name>
</gene>
<dbReference type="InterPro" id="IPR015943">
    <property type="entry name" value="WD40/YVTN_repeat-like_dom_sf"/>
</dbReference>
<protein>
    <submittedName>
        <fullName evidence="2">Uncharacterized protein</fullName>
    </submittedName>
</protein>
<evidence type="ECO:0000256" key="1">
    <source>
        <dbReference type="SAM" id="MobiDB-lite"/>
    </source>
</evidence>